<evidence type="ECO:0000313" key="1">
    <source>
        <dbReference type="EMBL" id="KZO92454.1"/>
    </source>
</evidence>
<evidence type="ECO:0000313" key="2">
    <source>
        <dbReference type="Proteomes" id="UP000076738"/>
    </source>
</evidence>
<accession>A0A167IAK8</accession>
<organism evidence="1 2">
    <name type="scientific">Calocera viscosa (strain TUFC12733)</name>
    <dbReference type="NCBI Taxonomy" id="1330018"/>
    <lineage>
        <taxon>Eukaryota</taxon>
        <taxon>Fungi</taxon>
        <taxon>Dikarya</taxon>
        <taxon>Basidiomycota</taxon>
        <taxon>Agaricomycotina</taxon>
        <taxon>Dacrymycetes</taxon>
        <taxon>Dacrymycetales</taxon>
        <taxon>Dacrymycetaceae</taxon>
        <taxon>Calocera</taxon>
    </lineage>
</organism>
<dbReference type="OrthoDB" id="2588098at2759"/>
<protein>
    <submittedName>
        <fullName evidence="1">Uncharacterized protein</fullName>
    </submittedName>
</protein>
<keyword evidence="2" id="KW-1185">Reference proteome</keyword>
<reference evidence="1 2" key="1">
    <citation type="journal article" date="2016" name="Mol. Biol. Evol.">
        <title>Comparative Genomics of Early-Diverging Mushroom-Forming Fungi Provides Insights into the Origins of Lignocellulose Decay Capabilities.</title>
        <authorList>
            <person name="Nagy L.G."/>
            <person name="Riley R."/>
            <person name="Tritt A."/>
            <person name="Adam C."/>
            <person name="Daum C."/>
            <person name="Floudas D."/>
            <person name="Sun H."/>
            <person name="Yadav J.S."/>
            <person name="Pangilinan J."/>
            <person name="Larsson K.H."/>
            <person name="Matsuura K."/>
            <person name="Barry K."/>
            <person name="Labutti K."/>
            <person name="Kuo R."/>
            <person name="Ohm R.A."/>
            <person name="Bhattacharya S.S."/>
            <person name="Shirouzu T."/>
            <person name="Yoshinaga Y."/>
            <person name="Martin F.M."/>
            <person name="Grigoriev I.V."/>
            <person name="Hibbett D.S."/>
        </authorList>
    </citation>
    <scope>NUCLEOTIDE SEQUENCE [LARGE SCALE GENOMIC DNA]</scope>
    <source>
        <strain evidence="1 2">TUFC12733</strain>
    </source>
</reference>
<proteinExistence type="predicted"/>
<sequence length="204" mass="22699">MHDLPTDMVLSDTERAELSQCGTEHPHSISYGYSRNKTRNPATLYNYATQHYHGFINAQKTLRTAVRDLHGAPKIAVEKTYLGYGFDSGKPLVLRNLSKKRYVRSGAVDVLNEQIFAWYGKVGFSHGAQDGAYCLGDALVCRICWSSDGSTSMTEAPDDLTCGPWAGDRFDVITQDEFGEKEDRDQWHDASEGNHAIKSSCNVV</sequence>
<dbReference type="EMBL" id="KV417310">
    <property type="protein sequence ID" value="KZO92454.1"/>
    <property type="molecule type" value="Genomic_DNA"/>
</dbReference>
<name>A0A167IAK8_CALVF</name>
<dbReference type="Proteomes" id="UP000076738">
    <property type="component" value="Unassembled WGS sequence"/>
</dbReference>
<dbReference type="AlphaFoldDB" id="A0A167IAK8"/>
<gene>
    <name evidence="1" type="ORF">CALVIDRAFT_601459</name>
</gene>